<feature type="compositionally biased region" description="Low complexity" evidence="2">
    <location>
        <begin position="217"/>
        <end position="229"/>
    </location>
</feature>
<feature type="region of interest" description="Disordered" evidence="2">
    <location>
        <begin position="90"/>
        <end position="157"/>
    </location>
</feature>
<dbReference type="Proteomes" id="UP001362999">
    <property type="component" value="Unassembled WGS sequence"/>
</dbReference>
<feature type="compositionally biased region" description="Basic and acidic residues" evidence="2">
    <location>
        <begin position="230"/>
        <end position="240"/>
    </location>
</feature>
<comment type="caution">
    <text evidence="3">The sequence shown here is derived from an EMBL/GenBank/DDBJ whole genome shotgun (WGS) entry which is preliminary data.</text>
</comment>
<feature type="coiled-coil region" evidence="1">
    <location>
        <begin position="384"/>
        <end position="411"/>
    </location>
</feature>
<feature type="compositionally biased region" description="Low complexity" evidence="2">
    <location>
        <begin position="98"/>
        <end position="111"/>
    </location>
</feature>
<name>A0AAW0DA78_9AGAR</name>
<feature type="region of interest" description="Disordered" evidence="2">
    <location>
        <begin position="216"/>
        <end position="267"/>
    </location>
</feature>
<feature type="compositionally biased region" description="Low complexity" evidence="2">
    <location>
        <begin position="280"/>
        <end position="297"/>
    </location>
</feature>
<keyword evidence="1" id="KW-0175">Coiled coil</keyword>
<feature type="compositionally biased region" description="Polar residues" evidence="2">
    <location>
        <begin position="317"/>
        <end position="327"/>
    </location>
</feature>
<feature type="compositionally biased region" description="Low complexity" evidence="2">
    <location>
        <begin position="525"/>
        <end position="535"/>
    </location>
</feature>
<evidence type="ECO:0000313" key="3">
    <source>
        <dbReference type="EMBL" id="KAK7048232.1"/>
    </source>
</evidence>
<reference evidence="3 4" key="1">
    <citation type="journal article" date="2024" name="J Genomics">
        <title>Draft genome sequencing and assembly of Favolaschia claudopus CIRM-BRFM 2984 isolated from oak limbs.</title>
        <authorList>
            <person name="Navarro D."/>
            <person name="Drula E."/>
            <person name="Chaduli D."/>
            <person name="Cazenave R."/>
            <person name="Ahrendt S."/>
            <person name="Wang J."/>
            <person name="Lipzen A."/>
            <person name="Daum C."/>
            <person name="Barry K."/>
            <person name="Grigoriev I.V."/>
            <person name="Favel A."/>
            <person name="Rosso M.N."/>
            <person name="Martin F."/>
        </authorList>
    </citation>
    <scope>NUCLEOTIDE SEQUENCE [LARGE SCALE GENOMIC DNA]</scope>
    <source>
        <strain evidence="3 4">CIRM-BRFM 2984</strain>
    </source>
</reference>
<feature type="compositionally biased region" description="Polar residues" evidence="2">
    <location>
        <begin position="256"/>
        <end position="267"/>
    </location>
</feature>
<sequence length="656" mass="69817">MAFLFSRKSEPRDDTLSSKENGRPNVVKNNETGFKSLRARLHVYAKKLDPKDRDSSPGQMFSQPTSVAATLSPPTATPIADRHVQLKLKLSNSSPALRTNSRRSASNTSATQNKHSMQPSDSSDQPSSSRSRALGTKASSSSLATPATPSRKPTTDAVTTTLAQRLNELAVANSEGLLDDDEYRLLRQDLFERFSSTTTVPTEIAVVPLASPLNLKSRSTSRTNSATAPTDKRQSIDSRRMSISTSSNFYIEKQRTPSVHSRSSTTSGVASFFRRATGRFSSSHDTSDTSSLFSSASKRLNKKSSASSLATDRGDTVSISSRRTNLASPIEPNHPPPSIRSVRRLPTPPSSFPNRLPGVESRFAGATPEPDSPSEAGGGGPDTVATLRREIQNVEAERRRLMDAFNGLELTALSKRRRTALTGPGRDSVATLVPDSAARSIYSIGRSRKGSDADGDAASMHSATSAGTTPSMTSRRGGSVHRGTGGGAGGAGSSLKPHGYGHSSPLVQSTSASSRVGSLRRKDSGSSFGSAHTSSRLGIGSHSQSASVGMSHASTSGGSSTNLAVPPVPALPLGMSHGQLGSTPSLSRSTGHLPMSVVREDEAVLTVDLDDEREFSNEMEDLRRRREEVAGRYDSRLEYLRAKLKGAELHEKLMSK</sequence>
<feature type="compositionally biased region" description="Polar residues" evidence="2">
    <location>
        <begin position="505"/>
        <end position="516"/>
    </location>
</feature>
<evidence type="ECO:0000256" key="1">
    <source>
        <dbReference type="SAM" id="Coils"/>
    </source>
</evidence>
<feature type="region of interest" description="Disordered" evidence="2">
    <location>
        <begin position="1"/>
        <end position="76"/>
    </location>
</feature>
<feature type="compositionally biased region" description="Polar residues" evidence="2">
    <location>
        <begin position="461"/>
        <end position="472"/>
    </location>
</feature>
<protein>
    <submittedName>
        <fullName evidence="3">Uncharacterized protein</fullName>
    </submittedName>
</protein>
<feature type="compositionally biased region" description="Basic and acidic residues" evidence="2">
    <location>
        <begin position="7"/>
        <end position="22"/>
    </location>
</feature>
<proteinExistence type="predicted"/>
<organism evidence="3 4">
    <name type="scientific">Favolaschia claudopus</name>
    <dbReference type="NCBI Taxonomy" id="2862362"/>
    <lineage>
        <taxon>Eukaryota</taxon>
        <taxon>Fungi</taxon>
        <taxon>Dikarya</taxon>
        <taxon>Basidiomycota</taxon>
        <taxon>Agaricomycotina</taxon>
        <taxon>Agaricomycetes</taxon>
        <taxon>Agaricomycetidae</taxon>
        <taxon>Agaricales</taxon>
        <taxon>Marasmiineae</taxon>
        <taxon>Mycenaceae</taxon>
        <taxon>Favolaschia</taxon>
    </lineage>
</organism>
<feature type="compositionally biased region" description="Basic and acidic residues" evidence="2">
    <location>
        <begin position="46"/>
        <end position="55"/>
    </location>
</feature>
<evidence type="ECO:0000256" key="2">
    <source>
        <dbReference type="SAM" id="MobiDB-lite"/>
    </source>
</evidence>
<gene>
    <name evidence="3" type="ORF">R3P38DRAFT_3174493</name>
</gene>
<feature type="compositionally biased region" description="Low complexity" evidence="2">
    <location>
        <begin position="118"/>
        <end position="150"/>
    </location>
</feature>
<feature type="compositionally biased region" description="Polar residues" evidence="2">
    <location>
        <begin position="579"/>
        <end position="590"/>
    </location>
</feature>
<accession>A0AAW0DA78</accession>
<feature type="region of interest" description="Disordered" evidence="2">
    <location>
        <begin position="446"/>
        <end position="591"/>
    </location>
</feature>
<feature type="compositionally biased region" description="Polar residues" evidence="2">
    <location>
        <begin position="541"/>
        <end position="562"/>
    </location>
</feature>
<keyword evidence="4" id="KW-1185">Reference proteome</keyword>
<evidence type="ECO:0000313" key="4">
    <source>
        <dbReference type="Proteomes" id="UP001362999"/>
    </source>
</evidence>
<feature type="compositionally biased region" description="Polar residues" evidence="2">
    <location>
        <begin position="56"/>
        <end position="74"/>
    </location>
</feature>
<dbReference type="EMBL" id="JAWWNJ010000009">
    <property type="protein sequence ID" value="KAK7048232.1"/>
    <property type="molecule type" value="Genomic_DNA"/>
</dbReference>
<dbReference type="AlphaFoldDB" id="A0AAW0DA78"/>
<feature type="compositionally biased region" description="Gly residues" evidence="2">
    <location>
        <begin position="483"/>
        <end position="492"/>
    </location>
</feature>
<feature type="region of interest" description="Disordered" evidence="2">
    <location>
        <begin position="279"/>
        <end position="383"/>
    </location>
</feature>